<feature type="compositionally biased region" description="Basic and acidic residues" evidence="7">
    <location>
        <begin position="1523"/>
        <end position="1533"/>
    </location>
</feature>
<feature type="compositionally biased region" description="Low complexity" evidence="7">
    <location>
        <begin position="1078"/>
        <end position="1093"/>
    </location>
</feature>
<feature type="compositionally biased region" description="Low complexity" evidence="7">
    <location>
        <begin position="1534"/>
        <end position="1547"/>
    </location>
</feature>
<evidence type="ECO:0000259" key="8">
    <source>
        <dbReference type="Pfam" id="PF12231"/>
    </source>
</evidence>
<comment type="subcellular location">
    <subcellularLocation>
        <location evidence="2">Chromosome</location>
        <location evidence="2">Telomere</location>
    </subcellularLocation>
    <subcellularLocation>
        <location evidence="1">Nucleus</location>
    </subcellularLocation>
</comment>
<organism evidence="9 10">
    <name type="scientific">Chara braunii</name>
    <name type="common">Braun's stonewort</name>
    <dbReference type="NCBI Taxonomy" id="69332"/>
    <lineage>
        <taxon>Eukaryota</taxon>
        <taxon>Viridiplantae</taxon>
        <taxon>Streptophyta</taxon>
        <taxon>Charophyceae</taxon>
        <taxon>Charales</taxon>
        <taxon>Characeae</taxon>
        <taxon>Chara</taxon>
    </lineage>
</organism>
<feature type="region of interest" description="Disordered" evidence="7">
    <location>
        <begin position="1063"/>
        <end position="1106"/>
    </location>
</feature>
<evidence type="ECO:0000256" key="4">
    <source>
        <dbReference type="ARBA" id="ARBA00022895"/>
    </source>
</evidence>
<sequence length="2191" mass="234249">MQEFSHLWCPPLYRRLLSEAKRERERAEECLEKARPQLLPPSKTLSSILAADVRSSLLMQLKSLVSKSPSQALGGVRAWSWIVLLLGSRLVDRSMLINEMLKIPEATMLSKNVSVRLGSQVAWKGLIDSLISANLVTNGGEPMSPATPVLPPCAAPSLDGCASPEKSFLMKGSPCNSLRPDTATHATPSVKRLRLLMIPLINSIDNDVDAAVRLAALRNWIYLVECLGSWVRTPPVFAVVASPMYEMIFRKGAQRGDKVVFGKVLACFEDLIVGRNQWACSTPPLQPLHEPCASPTNRENRSAIGLPPASPKLRAGEEAGLDVMGTPLSGKGGTEAGKSAMWDPAEISRILDLITVLMKTEGDELEGADQAKDVVPVWDSVRLFTLLLRRVEQEGKGSVRPTEEHVAAVKSVLHWTVSLVNGTHPSITLTWMIMEAMITELKSTVLASSFYRLPLTEGGLGLQKEADAGGGSGGENVPSMPAPDGGSNKPCDLPMGLGEPVTPLVYLAAVWLQRGIRLCRSDPMVRSWIADRVSQLMEAGSSGHDVSGNALACMKLLEWATNQVSQSCGEELGRSDVDFLLTVWVGFARNVRVALEKANEVGGGSASNGRGEGGSHLVHLSLLMPFRILSVALEGQTKQGDAPLQCSFAGKAEENEALDLVQNMWEQLFGVVYRVLSLKGGTQNEFAGVFFQKLLKLLGNGLGVVCMHESPPLSQKGSGLQEDNALENTHALKSCFIELLVSVVAKVLGQLEFSNVSVMTMFRKRRRGKGSFASTATTSPADVEDVRSIRELLMVTSRCLLFPFSPFCKGKEGARRREAIALRLFPALEAFIKELSTKQDVLILIQELCEPFVQWLSAGSVTSSDASVASPGPATATESSPGKAAASSLLSWEERSVQHRGAFLLPAKVMRSLQNAWSSFLSLLQSCRPSMSFDSTLLALMAPMLARALVHPFDPIANVTVCFWQTTFGGLTGGGSSSNGGGASGSTGGALVGNGGGVGAGSSRIMALLKGESHKGNIGRVGSSLTTGRGSGKLSVQGCLEYPSVLRPVLALLRQKTAISLPSWRESDSGGRGPASTPSSVVAGGRPGVVPRADSAPHDSGQSPLVTIGAAHPSAAYDEKAADRQNENAVEEHILQTNRGGQSAPQCIKHGESGVMEEGRTGQPEAQTRLAGPAASAFASLKTLDANNAFFEGRAVSSEAPKKISFTVVESDAGQRATASVVAESTSTVLQDGKKDENPRGCERGTVSPRIPISPINTGLKLQWSALKDSRGQADQGAGQKDSPALLRRKKKLRFWDESEEVEYVKVPSKSNEKPSGPLTERQKEVRDAQRGRGGLGGSLHGTGGVRTYTSVDYTQSLGMEDTQDGCDWEARIGAKEKEAMEKANTGGRECNTEGNAGVAVGRESGCGIQPLLVKERKSGPQEPLPDKSSVAKGEENAAASPAAIKGSAMETLLQQGEQEQQRELGAAAPTAIKRPAVETFSQQPHQQGGESGGGIQPFLVKNGEPGPQEPSPLNVSLPNKSSEAKGPAEEKPQQQQVQQQQQQHYQQGDKNSRTGLLIDRQGPGNKGLSLHSESPEPVVVKNAKTETVHCQANNNLTVEGGKPDNDSSASEQRSNFERMNAPHNTGTQAVESDRIEESDPRVLDAKKVDGSCNTHGRVSADGDRQSARVRAVRPESPEWSVFCDERTLSGKETRIVEEEMKEDDDVQHETDTVLTNHFAGSSKRVVLAQKRSGVDLLRESKRLRGMSGADPHSGGGPKSYADTEQNHDVCDQNQDVSDHTLIAFVDLCRGYGADAPVPVAKQNVEQDGSSLQGPSRQTVTEAVDRSGDDLPCPSNSGRKEGRREKDAAAPHSTCSVPTPQKHGTRSTSLQDGHSACEWKSEGRCSAVVDGCLTPGTDPEEEGLQLQESSLSPVVEATDLRPAGETQISVLVNKQTVGDAEAQSCSEQYAYQYRQGTAVETGGQKDMQGDDRIARNVTGIVEAVVPTTRGEVMNREARAVNLSLGKAGQNGVESSMDEVEVIRENDQGQHLPLAVVEREMVDCQKASPQTIRCMAGRKGYVDEKGKRHHPNIGTPQGLLSSMSVMPRGQPGGPKGGIVVGGEESEDEGGAQVLSRKTAGIKTVAKSFVEDSNGDEDEIDRDLTLLRRLSQAGQWDRMDLHSLIEAQECAARISMGVAGAMRAHLIRILSDK</sequence>
<evidence type="ECO:0000313" key="9">
    <source>
        <dbReference type="EMBL" id="GBG70554.1"/>
    </source>
</evidence>
<dbReference type="Gramene" id="GBG70554">
    <property type="protein sequence ID" value="GBG70554"/>
    <property type="gene ID" value="CBR_g6680"/>
</dbReference>
<dbReference type="GO" id="GO:0005634">
    <property type="term" value="C:nucleus"/>
    <property type="evidence" value="ECO:0007669"/>
    <property type="project" value="UniProtKB-SubCell"/>
</dbReference>
<evidence type="ECO:0000256" key="7">
    <source>
        <dbReference type="SAM" id="MobiDB-lite"/>
    </source>
</evidence>
<dbReference type="STRING" id="69332.A0A388KKH7"/>
<dbReference type="GO" id="GO:0000781">
    <property type="term" value="C:chromosome, telomeric region"/>
    <property type="evidence" value="ECO:0007669"/>
    <property type="project" value="UniProtKB-SubCell"/>
</dbReference>
<feature type="region of interest" description="Disordered" evidence="7">
    <location>
        <begin position="1414"/>
        <end position="1673"/>
    </location>
</feature>
<reference evidence="9 10" key="1">
    <citation type="journal article" date="2018" name="Cell">
        <title>The Chara Genome: Secondary Complexity and Implications for Plant Terrestrialization.</title>
        <authorList>
            <person name="Nishiyama T."/>
            <person name="Sakayama H."/>
            <person name="Vries J.D."/>
            <person name="Buschmann H."/>
            <person name="Saint-Marcoux D."/>
            <person name="Ullrich K.K."/>
            <person name="Haas F.B."/>
            <person name="Vanderstraeten L."/>
            <person name="Becker D."/>
            <person name="Lang D."/>
            <person name="Vosolsobe S."/>
            <person name="Rombauts S."/>
            <person name="Wilhelmsson P.K.I."/>
            <person name="Janitza P."/>
            <person name="Kern R."/>
            <person name="Heyl A."/>
            <person name="Rumpler F."/>
            <person name="Villalobos L.I.A.C."/>
            <person name="Clay J.M."/>
            <person name="Skokan R."/>
            <person name="Toyoda A."/>
            <person name="Suzuki Y."/>
            <person name="Kagoshima H."/>
            <person name="Schijlen E."/>
            <person name="Tajeshwar N."/>
            <person name="Catarino B."/>
            <person name="Hetherington A.J."/>
            <person name="Saltykova A."/>
            <person name="Bonnot C."/>
            <person name="Breuninger H."/>
            <person name="Symeonidi A."/>
            <person name="Radhakrishnan G.V."/>
            <person name="Van Nieuwerburgh F."/>
            <person name="Deforce D."/>
            <person name="Chang C."/>
            <person name="Karol K.G."/>
            <person name="Hedrich R."/>
            <person name="Ulvskov P."/>
            <person name="Glockner G."/>
            <person name="Delwiche C.F."/>
            <person name="Petrasek J."/>
            <person name="Van de Peer Y."/>
            <person name="Friml J."/>
            <person name="Beilby M."/>
            <person name="Dolan L."/>
            <person name="Kohara Y."/>
            <person name="Sugano S."/>
            <person name="Fujiyama A."/>
            <person name="Delaux P.-M."/>
            <person name="Quint M."/>
            <person name="TheiBen G."/>
            <person name="Hagemann M."/>
            <person name="Harholt J."/>
            <person name="Dunand C."/>
            <person name="Zachgo S."/>
            <person name="Langdale J."/>
            <person name="Maumus F."/>
            <person name="Straeten D.V.D."/>
            <person name="Gould S.B."/>
            <person name="Rensing S.A."/>
        </authorList>
    </citation>
    <scope>NUCLEOTIDE SEQUENCE [LARGE SCALE GENOMIC DNA]</scope>
    <source>
        <strain evidence="9 10">S276</strain>
    </source>
</reference>
<name>A0A388KKH7_CHABU</name>
<feature type="compositionally biased region" description="Polar residues" evidence="7">
    <location>
        <begin position="1589"/>
        <end position="1598"/>
    </location>
</feature>
<feature type="compositionally biased region" description="Basic and acidic residues" evidence="7">
    <location>
        <begin position="1838"/>
        <end position="1849"/>
    </location>
</feature>
<feature type="compositionally biased region" description="Basic and acidic residues" evidence="7">
    <location>
        <begin position="1659"/>
        <end position="1673"/>
    </location>
</feature>
<evidence type="ECO:0000256" key="5">
    <source>
        <dbReference type="ARBA" id="ARBA00023242"/>
    </source>
</evidence>
<feature type="compositionally biased region" description="Basic and acidic residues" evidence="7">
    <location>
        <begin position="1232"/>
        <end position="1243"/>
    </location>
</feature>
<dbReference type="PANTHER" id="PTHR22928">
    <property type="entry name" value="TELOMERE-ASSOCIATED PROTEIN RIF1"/>
    <property type="match status" value="1"/>
</dbReference>
<feature type="compositionally biased region" description="Polar residues" evidence="7">
    <location>
        <begin position="1480"/>
        <end position="1489"/>
    </location>
</feature>
<dbReference type="Pfam" id="PF12231">
    <property type="entry name" value="Rif1_N"/>
    <property type="match status" value="1"/>
</dbReference>
<feature type="region of interest" description="Disordered" evidence="7">
    <location>
        <begin position="1302"/>
        <end position="1347"/>
    </location>
</feature>
<gene>
    <name evidence="9" type="ORF">CBR_g6680</name>
</gene>
<keyword evidence="5" id="KW-0539">Nucleus</keyword>
<feature type="compositionally biased region" description="Gly residues" evidence="7">
    <location>
        <begin position="1332"/>
        <end position="1345"/>
    </location>
</feature>
<accession>A0A388KKH7</accession>
<dbReference type="PANTHER" id="PTHR22928:SF3">
    <property type="entry name" value="TELOMERE-ASSOCIATED PROTEIN RIF1"/>
    <property type="match status" value="1"/>
</dbReference>
<feature type="region of interest" description="Disordered" evidence="7">
    <location>
        <begin position="1224"/>
        <end position="1255"/>
    </location>
</feature>
<evidence type="ECO:0000313" key="10">
    <source>
        <dbReference type="Proteomes" id="UP000265515"/>
    </source>
</evidence>
<feature type="region of interest" description="Disordered" evidence="7">
    <location>
        <begin position="1804"/>
        <end position="1871"/>
    </location>
</feature>
<feature type="compositionally biased region" description="Basic and acidic residues" evidence="7">
    <location>
        <begin position="1632"/>
        <end position="1650"/>
    </location>
</feature>
<feature type="domain" description="Telomere-associated protein Rif1 N-terminal" evidence="8">
    <location>
        <begin position="2"/>
        <end position="134"/>
    </location>
</feature>
<proteinExistence type="predicted"/>
<feature type="compositionally biased region" description="Low complexity" evidence="7">
    <location>
        <begin position="1438"/>
        <end position="1469"/>
    </location>
</feature>
<evidence type="ECO:0000256" key="2">
    <source>
        <dbReference type="ARBA" id="ARBA00004574"/>
    </source>
</evidence>
<dbReference type="Proteomes" id="UP000265515">
    <property type="component" value="Unassembled WGS sequence"/>
</dbReference>
<evidence type="ECO:0000256" key="1">
    <source>
        <dbReference type="ARBA" id="ARBA00004123"/>
    </source>
</evidence>
<feature type="region of interest" description="Disordered" evidence="7">
    <location>
        <begin position="464"/>
        <end position="492"/>
    </location>
</feature>
<evidence type="ECO:0000256" key="6">
    <source>
        <dbReference type="ARBA" id="ARBA00023306"/>
    </source>
</evidence>
<comment type="caution">
    <text evidence="9">The sequence shown here is derived from an EMBL/GenBank/DDBJ whole genome shotgun (WGS) entry which is preliminary data.</text>
</comment>
<keyword evidence="3" id="KW-0158">Chromosome</keyword>
<feature type="compositionally biased region" description="Basic and acidic residues" evidence="7">
    <location>
        <begin position="1321"/>
        <end position="1331"/>
    </location>
</feature>
<keyword evidence="4" id="KW-0779">Telomere</keyword>
<dbReference type="InterPro" id="IPR022031">
    <property type="entry name" value="Rif1_N"/>
</dbReference>
<keyword evidence="6" id="KW-0131">Cell cycle</keyword>
<feature type="compositionally biased region" description="Polar residues" evidence="7">
    <location>
        <begin position="1804"/>
        <end position="1821"/>
    </location>
</feature>
<feature type="compositionally biased region" description="Polar residues" evidence="7">
    <location>
        <begin position="1512"/>
        <end position="1522"/>
    </location>
</feature>
<dbReference type="EMBL" id="BFEA01000132">
    <property type="protein sequence ID" value="GBG70554.1"/>
    <property type="molecule type" value="Genomic_DNA"/>
</dbReference>
<dbReference type="GO" id="GO:0000723">
    <property type="term" value="P:telomere maintenance"/>
    <property type="evidence" value="ECO:0007669"/>
    <property type="project" value="TreeGrafter"/>
</dbReference>
<protein>
    <recommendedName>
        <fullName evidence="8">Telomere-associated protein Rif1 N-terminal domain-containing protein</fullName>
    </recommendedName>
</protein>
<feature type="region of interest" description="Disordered" evidence="7">
    <location>
        <begin position="1740"/>
        <end position="1765"/>
    </location>
</feature>
<evidence type="ECO:0000256" key="3">
    <source>
        <dbReference type="ARBA" id="ARBA00022454"/>
    </source>
</evidence>
<dbReference type="OrthoDB" id="5399929at2759"/>
<keyword evidence="10" id="KW-1185">Reference proteome</keyword>